<organism evidence="7 8">
    <name type="scientific">Paenibacillus xanthanilyticus</name>
    <dbReference type="NCBI Taxonomy" id="1783531"/>
    <lineage>
        <taxon>Bacteria</taxon>
        <taxon>Bacillati</taxon>
        <taxon>Bacillota</taxon>
        <taxon>Bacilli</taxon>
        <taxon>Bacillales</taxon>
        <taxon>Paenibacillaceae</taxon>
        <taxon>Paenibacillus</taxon>
    </lineage>
</organism>
<dbReference type="SUPFAM" id="SSF46689">
    <property type="entry name" value="Homeodomain-like"/>
    <property type="match status" value="2"/>
</dbReference>
<dbReference type="PANTHER" id="PTHR43280">
    <property type="entry name" value="ARAC-FAMILY TRANSCRIPTIONAL REGULATOR"/>
    <property type="match status" value="1"/>
</dbReference>
<evidence type="ECO:0000259" key="6">
    <source>
        <dbReference type="PROSITE" id="PS50110"/>
    </source>
</evidence>
<dbReference type="EMBL" id="JBHSAM010000017">
    <property type="protein sequence ID" value="MFC4099462.1"/>
    <property type="molecule type" value="Genomic_DNA"/>
</dbReference>
<dbReference type="PROSITE" id="PS00041">
    <property type="entry name" value="HTH_ARAC_FAMILY_1"/>
    <property type="match status" value="1"/>
</dbReference>
<reference evidence="8" key="1">
    <citation type="journal article" date="2019" name="Int. J. Syst. Evol. Microbiol.">
        <title>The Global Catalogue of Microorganisms (GCM) 10K type strain sequencing project: providing services to taxonomists for standard genome sequencing and annotation.</title>
        <authorList>
            <consortium name="The Broad Institute Genomics Platform"/>
            <consortium name="The Broad Institute Genome Sequencing Center for Infectious Disease"/>
            <person name="Wu L."/>
            <person name="Ma J."/>
        </authorList>
    </citation>
    <scope>NUCLEOTIDE SEQUENCE [LARGE SCALE GENOMIC DNA]</scope>
    <source>
        <strain evidence="8">IBRC-M 10987</strain>
    </source>
</reference>
<dbReference type="SMART" id="SM00448">
    <property type="entry name" value="REC"/>
    <property type="match status" value="1"/>
</dbReference>
<evidence type="ECO:0000313" key="8">
    <source>
        <dbReference type="Proteomes" id="UP001595715"/>
    </source>
</evidence>
<dbReference type="PROSITE" id="PS01124">
    <property type="entry name" value="HTH_ARAC_FAMILY_2"/>
    <property type="match status" value="1"/>
</dbReference>
<feature type="modified residue" description="4-aspartylphosphate" evidence="4">
    <location>
        <position position="53"/>
    </location>
</feature>
<keyword evidence="8" id="KW-1185">Reference proteome</keyword>
<dbReference type="InterPro" id="IPR018062">
    <property type="entry name" value="HTH_AraC-typ_CS"/>
</dbReference>
<evidence type="ECO:0000256" key="2">
    <source>
        <dbReference type="ARBA" id="ARBA00023125"/>
    </source>
</evidence>
<dbReference type="InterPro" id="IPR018060">
    <property type="entry name" value="HTH_AraC"/>
</dbReference>
<dbReference type="PROSITE" id="PS50110">
    <property type="entry name" value="RESPONSE_REGULATORY"/>
    <property type="match status" value="1"/>
</dbReference>
<accession>A0ABV8JZ71</accession>
<keyword evidence="1" id="KW-0805">Transcription regulation</keyword>
<dbReference type="PRINTS" id="PR00032">
    <property type="entry name" value="HTHARAC"/>
</dbReference>
<evidence type="ECO:0000256" key="3">
    <source>
        <dbReference type="ARBA" id="ARBA00023163"/>
    </source>
</evidence>
<dbReference type="Pfam" id="PF00072">
    <property type="entry name" value="Response_reg"/>
    <property type="match status" value="1"/>
</dbReference>
<dbReference type="PANTHER" id="PTHR43280:SF2">
    <property type="entry name" value="HTH-TYPE TRANSCRIPTIONAL REGULATOR EXSA"/>
    <property type="match status" value="1"/>
</dbReference>
<dbReference type="InterPro" id="IPR009057">
    <property type="entry name" value="Homeodomain-like_sf"/>
</dbReference>
<protein>
    <submittedName>
        <fullName evidence="7">Response regulator</fullName>
    </submittedName>
</protein>
<dbReference type="InterPro" id="IPR001789">
    <property type="entry name" value="Sig_transdc_resp-reg_receiver"/>
</dbReference>
<dbReference type="SUPFAM" id="SSF52172">
    <property type="entry name" value="CheY-like"/>
    <property type="match status" value="1"/>
</dbReference>
<keyword evidence="2" id="KW-0238">DNA-binding</keyword>
<dbReference type="SMART" id="SM00342">
    <property type="entry name" value="HTH_ARAC"/>
    <property type="match status" value="1"/>
</dbReference>
<gene>
    <name evidence="7" type="ORF">ACFOZ8_07285</name>
</gene>
<feature type="domain" description="Response regulatory" evidence="6">
    <location>
        <begin position="2"/>
        <end position="118"/>
    </location>
</feature>
<dbReference type="CDD" id="cd17536">
    <property type="entry name" value="REC_YesN-like"/>
    <property type="match status" value="1"/>
</dbReference>
<dbReference type="InterPro" id="IPR020449">
    <property type="entry name" value="Tscrpt_reg_AraC-type_HTH"/>
</dbReference>
<evidence type="ECO:0000313" key="7">
    <source>
        <dbReference type="EMBL" id="MFC4099462.1"/>
    </source>
</evidence>
<dbReference type="Gene3D" id="1.10.10.60">
    <property type="entry name" value="Homeodomain-like"/>
    <property type="match status" value="2"/>
</dbReference>
<dbReference type="InterPro" id="IPR011006">
    <property type="entry name" value="CheY-like_superfamily"/>
</dbReference>
<name>A0ABV8JZ71_9BACL</name>
<comment type="caution">
    <text evidence="7">The sequence shown here is derived from an EMBL/GenBank/DDBJ whole genome shotgun (WGS) entry which is preliminary data.</text>
</comment>
<keyword evidence="3" id="KW-0804">Transcription</keyword>
<proteinExistence type="predicted"/>
<dbReference type="Pfam" id="PF12833">
    <property type="entry name" value="HTH_18"/>
    <property type="match status" value="1"/>
</dbReference>
<sequence>MKVLLVDDEARHLRGMTRLMRAIRPDYEVFISKNGMEALDLVIAERPQIVISDIRMPMMDGLAFMAKLADMKIRPKVIFLTAYNLFEYAQSALRNGAFDYLLKPVDLEAVEGVLRRIEEELEREAVQSKGWKDAGLQHMLRGQPAYPGEPMEEGPSFIRKPGLVIVSRIEDLMGQHPTNPEAFLHDLEEALSRIGESHVYLENSDQGQEAKVVSILCVDAADVDRNAIRSLLAQIAKRSTYREAKLVHGIGPHCGSLQAEGRHSYRSAGLAMLNTFYGKWEGIVFADERIESDRNGIDWDVEAIVGDLFEAARDQRTEHGLTLIRQWFDRLSGEGWTDPVIIKEQASLLVMKLKSRCYLFVKKETAERMTEAAASDIPHSDSYFAVLALVEARYLELGQSLQSLKRGRGEFIAESCVQLIRERFMEDLMLETIAEQFYFNPSYFSSMFKSHTGKTFSEFLTDTRMKHAKALLADTDAPLKIYDVAERCGYRDTKYFSRVFKSHVGVSPEAYRNGLLGSGRA</sequence>
<dbReference type="Proteomes" id="UP001595715">
    <property type="component" value="Unassembled WGS sequence"/>
</dbReference>
<evidence type="ECO:0000256" key="1">
    <source>
        <dbReference type="ARBA" id="ARBA00023015"/>
    </source>
</evidence>
<evidence type="ECO:0000259" key="5">
    <source>
        <dbReference type="PROSITE" id="PS01124"/>
    </source>
</evidence>
<evidence type="ECO:0000256" key="4">
    <source>
        <dbReference type="PROSITE-ProRule" id="PRU00169"/>
    </source>
</evidence>
<dbReference type="Gene3D" id="3.40.50.2300">
    <property type="match status" value="1"/>
</dbReference>
<dbReference type="RefSeq" id="WP_377718146.1">
    <property type="nucleotide sequence ID" value="NZ_JBHSAM010000017.1"/>
</dbReference>
<keyword evidence="4" id="KW-0597">Phosphoprotein</keyword>
<feature type="domain" description="HTH araC/xylS-type" evidence="5">
    <location>
        <begin position="414"/>
        <end position="514"/>
    </location>
</feature>